<feature type="region of interest" description="Disordered" evidence="11">
    <location>
        <begin position="273"/>
        <end position="304"/>
    </location>
</feature>
<dbReference type="AlphaFoldDB" id="A0A1Q3CV12"/>
<organism evidence="13 14">
    <name type="scientific">Cephalotus follicularis</name>
    <name type="common">Albany pitcher plant</name>
    <dbReference type="NCBI Taxonomy" id="3775"/>
    <lineage>
        <taxon>Eukaryota</taxon>
        <taxon>Viridiplantae</taxon>
        <taxon>Streptophyta</taxon>
        <taxon>Embryophyta</taxon>
        <taxon>Tracheophyta</taxon>
        <taxon>Spermatophyta</taxon>
        <taxon>Magnoliopsida</taxon>
        <taxon>eudicotyledons</taxon>
        <taxon>Gunneridae</taxon>
        <taxon>Pentapetalae</taxon>
        <taxon>rosids</taxon>
        <taxon>fabids</taxon>
        <taxon>Oxalidales</taxon>
        <taxon>Cephalotaceae</taxon>
        <taxon>Cephalotus</taxon>
    </lineage>
</organism>
<feature type="compositionally biased region" description="Basic and acidic residues" evidence="11">
    <location>
        <begin position="295"/>
        <end position="304"/>
    </location>
</feature>
<evidence type="ECO:0000259" key="12">
    <source>
        <dbReference type="PROSITE" id="PS50011"/>
    </source>
</evidence>
<dbReference type="GO" id="GO:0007165">
    <property type="term" value="P:signal transduction"/>
    <property type="evidence" value="ECO:0007669"/>
    <property type="project" value="TreeGrafter"/>
</dbReference>
<dbReference type="PROSITE" id="PS00108">
    <property type="entry name" value="PROTEIN_KINASE_ST"/>
    <property type="match status" value="1"/>
</dbReference>
<feature type="compositionally biased region" description="Basic and acidic residues" evidence="11">
    <location>
        <begin position="448"/>
        <end position="458"/>
    </location>
</feature>
<dbReference type="InParanoid" id="A0A1Q3CV12"/>
<sequence>MEETRDDAGPPEHGPSNATWWTSEFMEKFETVSLGSQEESLSNRESPRTFEQDELSSQTASQILWSTGMLSEPISNGFYSVNPDKRLKELFECIPTLDELHALGGVGFRADVILVDAKKDKKLSMLKQLIVALVKGLNSNPAVMIKKIAGLVSDFYKRPSVESPAKAALEETSHMFENRGIQMLGQIRHGSCRPRAILFKVLADTVGLESRLMVGLPNDGAVECVDSYKHMSVIVVLNSVELLIDLMRFPGQLIPRSTKAIFMTHISAAVESDSAENDSCDSPLEPNSPLYGFSERVDPDSAEKDESLQFQRKLELSSNISGPALRNMMLRSMPSLDRKLSLSHSEPNIATTFWRRSRRKVIAEQRTASSSPEHPSFRARGRSLLSGDRNFLRDYVDDVATSSYRSDGASTSEARRIRRRSISITPEIGDDIVRAVRAMNETLKQNRLLREQGDDRSSAHSSNNRSDNQDVQKSVSNFHLDGHELSSRRSALYNFSRDQINSQKAISLPSSPNEYRSQNSERIGPSGYVVNDELVSRWHKVLESPMFQNKCLLPFQEWNIDFSELTVGTRVGIGFFGEVFRGVWNGTDVAIKVFLEQDLTAENMEDFCNEISILSRLRHPNVILFLGACMKPPRLSMVTEYMEMGSLYYLIHTSGQKKKLSWRRRLKILRDICRGLMCIHRMKIVHRDLKSANCLVNKHWTVKICDFGLSRRMTDSNMRDSSSAGTPEWMAPELIRNEPFTEKCDIFSFGVIMWELCTLSRPWEGVPPERVVYTVANEGSRLEIPEGPLGRLISDCWTEPQERPSCEDILSRLLDCEYSLC</sequence>
<dbReference type="PROSITE" id="PS00107">
    <property type="entry name" value="PROTEIN_KINASE_ATP"/>
    <property type="match status" value="1"/>
</dbReference>
<name>A0A1Q3CV12_CEPFO</name>
<dbReference type="InterPro" id="IPR001245">
    <property type="entry name" value="Ser-Thr/Tyr_kinase_cat_dom"/>
</dbReference>
<keyword evidence="3" id="KW-0723">Serine/threonine-protein kinase</keyword>
<dbReference type="InterPro" id="IPR011009">
    <property type="entry name" value="Kinase-like_dom_sf"/>
</dbReference>
<evidence type="ECO:0000256" key="11">
    <source>
        <dbReference type="SAM" id="MobiDB-lite"/>
    </source>
</evidence>
<evidence type="ECO:0000256" key="9">
    <source>
        <dbReference type="ARBA" id="ARBA00048679"/>
    </source>
</evidence>
<dbReference type="FunFam" id="3.30.200.20:FF:000060">
    <property type="entry name" value="Serine/threonine-protein kinase isoform 1"/>
    <property type="match status" value="1"/>
</dbReference>
<dbReference type="InterPro" id="IPR055164">
    <property type="entry name" value="EDR1/CTR1/ARMC3-like_pept-like"/>
</dbReference>
<reference evidence="14" key="1">
    <citation type="submission" date="2016-04" db="EMBL/GenBank/DDBJ databases">
        <title>Cephalotus genome sequencing.</title>
        <authorList>
            <person name="Fukushima K."/>
            <person name="Hasebe M."/>
            <person name="Fang X."/>
        </authorList>
    </citation>
    <scope>NUCLEOTIDE SEQUENCE [LARGE SCALE GENOMIC DNA]</scope>
    <source>
        <strain evidence="14">cv. St1</strain>
    </source>
</reference>
<feature type="domain" description="Protein kinase" evidence="12">
    <location>
        <begin position="565"/>
        <end position="820"/>
    </location>
</feature>
<evidence type="ECO:0000256" key="5">
    <source>
        <dbReference type="ARBA" id="ARBA00022741"/>
    </source>
</evidence>
<feature type="compositionally biased region" description="Polar residues" evidence="11">
    <location>
        <begin position="459"/>
        <end position="477"/>
    </location>
</feature>
<dbReference type="GO" id="GO:0005524">
    <property type="term" value="F:ATP binding"/>
    <property type="evidence" value="ECO:0007669"/>
    <property type="project" value="UniProtKB-UniRule"/>
</dbReference>
<dbReference type="EC" id="2.7.11.1" evidence="2"/>
<keyword evidence="14" id="KW-1185">Reference proteome</keyword>
<dbReference type="Pfam" id="PF14381">
    <property type="entry name" value="EDR1_CTR1_ARMC3_pept"/>
    <property type="match status" value="1"/>
</dbReference>
<feature type="region of interest" description="Disordered" evidence="11">
    <location>
        <begin position="34"/>
        <end position="55"/>
    </location>
</feature>
<dbReference type="InterPro" id="IPR050167">
    <property type="entry name" value="Ser_Thr_protein_kinase"/>
</dbReference>
<dbReference type="Gene3D" id="3.30.200.20">
    <property type="entry name" value="Phosphorylase Kinase, domain 1"/>
    <property type="match status" value="1"/>
</dbReference>
<dbReference type="CDD" id="cd13999">
    <property type="entry name" value="STKc_MAP3K-like"/>
    <property type="match status" value="1"/>
</dbReference>
<keyword evidence="4" id="KW-0808">Transferase</keyword>
<comment type="similarity">
    <text evidence="1">Belongs to the protein kinase superfamily. TKL Ser/Thr protein kinase family. RAF subfamily.</text>
</comment>
<protein>
    <recommendedName>
        <fullName evidence="2">non-specific serine/threonine protein kinase</fullName>
        <ecNumber evidence="2">2.7.11.1</ecNumber>
    </recommendedName>
</protein>
<dbReference type="PANTHER" id="PTHR23257">
    <property type="entry name" value="SERINE-THREONINE PROTEIN KINASE"/>
    <property type="match status" value="1"/>
</dbReference>
<feature type="binding site" evidence="10">
    <location>
        <position position="592"/>
    </location>
    <ligand>
        <name>ATP</name>
        <dbReference type="ChEBI" id="CHEBI:30616"/>
    </ligand>
</feature>
<feature type="region of interest" description="Disordered" evidence="11">
    <location>
        <begin position="444"/>
        <end position="479"/>
    </location>
</feature>
<dbReference type="GO" id="GO:0005737">
    <property type="term" value="C:cytoplasm"/>
    <property type="evidence" value="ECO:0007669"/>
    <property type="project" value="TreeGrafter"/>
</dbReference>
<dbReference type="EMBL" id="BDDD01003110">
    <property type="protein sequence ID" value="GAV84079.1"/>
    <property type="molecule type" value="Genomic_DNA"/>
</dbReference>
<dbReference type="PROSITE" id="PS50011">
    <property type="entry name" value="PROTEIN_KINASE_DOM"/>
    <property type="match status" value="1"/>
</dbReference>
<dbReference type="SUPFAM" id="SSF56112">
    <property type="entry name" value="Protein kinase-like (PK-like)"/>
    <property type="match status" value="1"/>
</dbReference>
<dbReference type="PANTHER" id="PTHR23257:SF821">
    <property type="entry name" value="ATP BINDING PROTEIN"/>
    <property type="match status" value="1"/>
</dbReference>
<comment type="caution">
    <text evidence="13">The sequence shown here is derived from an EMBL/GenBank/DDBJ whole genome shotgun (WGS) entry which is preliminary data.</text>
</comment>
<dbReference type="STRING" id="3775.A0A1Q3CV12"/>
<evidence type="ECO:0000256" key="1">
    <source>
        <dbReference type="ARBA" id="ARBA00010507"/>
    </source>
</evidence>
<dbReference type="GO" id="GO:0004674">
    <property type="term" value="F:protein serine/threonine kinase activity"/>
    <property type="evidence" value="ECO:0007669"/>
    <property type="project" value="UniProtKB-KW"/>
</dbReference>
<evidence type="ECO:0000256" key="7">
    <source>
        <dbReference type="ARBA" id="ARBA00022840"/>
    </source>
</evidence>
<proteinExistence type="inferred from homology"/>
<accession>A0A1Q3CV12</accession>
<evidence type="ECO:0000256" key="10">
    <source>
        <dbReference type="PROSITE-ProRule" id="PRU10141"/>
    </source>
</evidence>
<keyword evidence="6 13" id="KW-0418">Kinase</keyword>
<dbReference type="InterPro" id="IPR000719">
    <property type="entry name" value="Prot_kinase_dom"/>
</dbReference>
<dbReference type="InterPro" id="IPR017441">
    <property type="entry name" value="Protein_kinase_ATP_BS"/>
</dbReference>
<evidence type="ECO:0000313" key="13">
    <source>
        <dbReference type="EMBL" id="GAV84079.1"/>
    </source>
</evidence>
<comment type="catalytic activity">
    <reaction evidence="9">
        <text>L-seryl-[protein] + ATP = O-phospho-L-seryl-[protein] + ADP + H(+)</text>
        <dbReference type="Rhea" id="RHEA:17989"/>
        <dbReference type="Rhea" id="RHEA-COMP:9863"/>
        <dbReference type="Rhea" id="RHEA-COMP:11604"/>
        <dbReference type="ChEBI" id="CHEBI:15378"/>
        <dbReference type="ChEBI" id="CHEBI:29999"/>
        <dbReference type="ChEBI" id="CHEBI:30616"/>
        <dbReference type="ChEBI" id="CHEBI:83421"/>
        <dbReference type="ChEBI" id="CHEBI:456216"/>
        <dbReference type="EC" id="2.7.11.1"/>
    </reaction>
</comment>
<comment type="catalytic activity">
    <reaction evidence="8">
        <text>L-threonyl-[protein] + ATP = O-phospho-L-threonyl-[protein] + ADP + H(+)</text>
        <dbReference type="Rhea" id="RHEA:46608"/>
        <dbReference type="Rhea" id="RHEA-COMP:11060"/>
        <dbReference type="Rhea" id="RHEA-COMP:11605"/>
        <dbReference type="ChEBI" id="CHEBI:15378"/>
        <dbReference type="ChEBI" id="CHEBI:30013"/>
        <dbReference type="ChEBI" id="CHEBI:30616"/>
        <dbReference type="ChEBI" id="CHEBI:61977"/>
        <dbReference type="ChEBI" id="CHEBI:456216"/>
        <dbReference type="EC" id="2.7.11.1"/>
    </reaction>
</comment>
<evidence type="ECO:0000256" key="3">
    <source>
        <dbReference type="ARBA" id="ARBA00022527"/>
    </source>
</evidence>
<keyword evidence="7 10" id="KW-0067">ATP-binding</keyword>
<dbReference type="PRINTS" id="PR00109">
    <property type="entry name" value="TYRKINASE"/>
</dbReference>
<dbReference type="Pfam" id="PF07714">
    <property type="entry name" value="PK_Tyr_Ser-Thr"/>
    <property type="match status" value="1"/>
</dbReference>
<evidence type="ECO:0000256" key="4">
    <source>
        <dbReference type="ARBA" id="ARBA00022679"/>
    </source>
</evidence>
<dbReference type="InterPro" id="IPR008271">
    <property type="entry name" value="Ser/Thr_kinase_AS"/>
</dbReference>
<evidence type="ECO:0000256" key="8">
    <source>
        <dbReference type="ARBA" id="ARBA00047899"/>
    </source>
</evidence>
<evidence type="ECO:0000256" key="6">
    <source>
        <dbReference type="ARBA" id="ARBA00022777"/>
    </source>
</evidence>
<dbReference type="Proteomes" id="UP000187406">
    <property type="component" value="Unassembled WGS sequence"/>
</dbReference>
<keyword evidence="5 10" id="KW-0547">Nucleotide-binding</keyword>
<dbReference type="SMART" id="SM00220">
    <property type="entry name" value="S_TKc"/>
    <property type="match status" value="1"/>
</dbReference>
<dbReference type="Gene3D" id="1.10.510.10">
    <property type="entry name" value="Transferase(Phosphotransferase) domain 1"/>
    <property type="match status" value="1"/>
</dbReference>
<evidence type="ECO:0000313" key="14">
    <source>
        <dbReference type="Proteomes" id="UP000187406"/>
    </source>
</evidence>
<evidence type="ECO:0000256" key="2">
    <source>
        <dbReference type="ARBA" id="ARBA00012513"/>
    </source>
</evidence>
<feature type="compositionally biased region" description="Basic and acidic residues" evidence="11">
    <location>
        <begin position="41"/>
        <end position="51"/>
    </location>
</feature>
<dbReference type="FunCoup" id="A0A1Q3CV12">
    <property type="interactions" value="1651"/>
</dbReference>
<gene>
    <name evidence="13" type="ORF">CFOL_v3_27523</name>
</gene>
<dbReference type="OrthoDB" id="339325at2759"/>